<dbReference type="RefSeq" id="WP_093258392.1">
    <property type="nucleotide sequence ID" value="NZ_FNKK01000002.1"/>
</dbReference>
<dbReference type="EMBL" id="FNKK01000002">
    <property type="protein sequence ID" value="SDQ64716.1"/>
    <property type="molecule type" value="Genomic_DNA"/>
</dbReference>
<organism evidence="1 2">
    <name type="scientific">Thermostaphylospora chromogena</name>
    <dbReference type="NCBI Taxonomy" id="35622"/>
    <lineage>
        <taxon>Bacteria</taxon>
        <taxon>Bacillati</taxon>
        <taxon>Actinomycetota</taxon>
        <taxon>Actinomycetes</taxon>
        <taxon>Streptosporangiales</taxon>
        <taxon>Thermomonosporaceae</taxon>
        <taxon>Thermostaphylospora</taxon>
    </lineage>
</organism>
<proteinExistence type="predicted"/>
<dbReference type="OrthoDB" id="3540937at2"/>
<evidence type="ECO:0000313" key="2">
    <source>
        <dbReference type="Proteomes" id="UP000217103"/>
    </source>
</evidence>
<evidence type="ECO:0000313" key="1">
    <source>
        <dbReference type="EMBL" id="SDQ64716.1"/>
    </source>
</evidence>
<accession>A0A1H1CM77</accession>
<protein>
    <submittedName>
        <fullName evidence="1">Uncharacterized protein</fullName>
    </submittedName>
</protein>
<dbReference type="Proteomes" id="UP000217103">
    <property type="component" value="Unassembled WGS sequence"/>
</dbReference>
<dbReference type="AlphaFoldDB" id="A0A1H1CM77"/>
<name>A0A1H1CM77_9ACTN</name>
<keyword evidence="2" id="KW-1185">Reference proteome</keyword>
<reference evidence="1 2" key="1">
    <citation type="submission" date="2016-10" db="EMBL/GenBank/DDBJ databases">
        <authorList>
            <person name="de Groot N.N."/>
        </authorList>
    </citation>
    <scope>NUCLEOTIDE SEQUENCE [LARGE SCALE GENOMIC DNA]</scope>
    <source>
        <strain evidence="1 2">DSM 43794</strain>
    </source>
</reference>
<sequence>MGFEFDLDRKRLRRRERRDIYDAFTGVAGPYGEVTITITMVPQRAELSSTSLPSAWILHPEGTREGLVRVDDTTRLVVGEQEAKLTQNRRALSKEDRALHIQLGDRHYDYRATKPGAEELRDAARGPVFRIHRPPKVMMRVAVLPEADPTDIALGLILQGADMDNLTLTRMVLSNIWYVFDNGRGEV</sequence>
<gene>
    <name evidence="1" type="ORF">SAMN04489764_1524</name>
</gene>